<evidence type="ECO:0000313" key="4">
    <source>
        <dbReference type="Proteomes" id="UP000198598"/>
    </source>
</evidence>
<evidence type="ECO:0000256" key="1">
    <source>
        <dbReference type="ARBA" id="ARBA00022729"/>
    </source>
</evidence>
<keyword evidence="4" id="KW-1185">Reference proteome</keyword>
<organism evidence="3 4">
    <name type="scientific">Spirosoma endophyticum</name>
    <dbReference type="NCBI Taxonomy" id="662367"/>
    <lineage>
        <taxon>Bacteria</taxon>
        <taxon>Pseudomonadati</taxon>
        <taxon>Bacteroidota</taxon>
        <taxon>Cytophagia</taxon>
        <taxon>Cytophagales</taxon>
        <taxon>Cytophagaceae</taxon>
        <taxon>Spirosoma</taxon>
    </lineage>
</organism>
<protein>
    <submittedName>
        <fullName evidence="3">Repeat domain-containing protein</fullName>
    </submittedName>
</protein>
<accession>A0A1I1PL68</accession>
<dbReference type="Pfam" id="PF07593">
    <property type="entry name" value="UnbV_ASPIC"/>
    <property type="match status" value="1"/>
</dbReference>
<dbReference type="STRING" id="662367.SAMN05216167_103245"/>
<evidence type="ECO:0000313" key="3">
    <source>
        <dbReference type="EMBL" id="SFD08428.1"/>
    </source>
</evidence>
<feature type="domain" description="ASPIC/UnbV" evidence="2">
    <location>
        <begin position="610"/>
        <end position="677"/>
    </location>
</feature>
<dbReference type="PANTHER" id="PTHR16026">
    <property type="entry name" value="CARTILAGE ACIDIC PROTEIN 1"/>
    <property type="match status" value="1"/>
</dbReference>
<gene>
    <name evidence="3" type="ORF">SAMN05216167_103245</name>
</gene>
<dbReference type="EMBL" id="FOLQ01000003">
    <property type="protein sequence ID" value="SFD08428.1"/>
    <property type="molecule type" value="Genomic_DNA"/>
</dbReference>
<dbReference type="InterPro" id="IPR013517">
    <property type="entry name" value="FG-GAP"/>
</dbReference>
<reference evidence="3 4" key="1">
    <citation type="submission" date="2016-10" db="EMBL/GenBank/DDBJ databases">
        <authorList>
            <person name="de Groot N.N."/>
        </authorList>
    </citation>
    <scope>NUCLEOTIDE SEQUENCE [LARGE SCALE GENOMIC DNA]</scope>
    <source>
        <strain evidence="3 4">DSM 26130</strain>
    </source>
</reference>
<dbReference type="Proteomes" id="UP000198598">
    <property type="component" value="Unassembled WGS sequence"/>
</dbReference>
<dbReference type="SUPFAM" id="SSF69318">
    <property type="entry name" value="Integrin alpha N-terminal domain"/>
    <property type="match status" value="3"/>
</dbReference>
<dbReference type="InterPro" id="IPR028994">
    <property type="entry name" value="Integrin_alpha_N"/>
</dbReference>
<dbReference type="InterPro" id="IPR011519">
    <property type="entry name" value="UnbV_ASPIC"/>
</dbReference>
<sequence length="1253" mass="137920">MRCQAGDFIYISPMRYFLWLTGITLLTLVSCTHRPARFERLTASQTGIDFANTITESDSLNVLEFEYIYNGGGVGIDDFNGDGLQDVFFAGNQVSSRLYLNRGNFKFDDITIPAGVSTKFWCTGVAVTDINQDGRQDIYLSTIHPNRNQAVPNLLFLNQGNDANGIPRFEESAQAVGLADSSYSTQATFLDYDHDGDLDVFLLTNALEAFNRNNVIGPHNDGSARSRDKLFRNDGITLGAESQEQRALNHAPRSMPHALPHFTDVSTQAGLLHEGWGLGVIVNDVNQDGWPDIYVANDFQSNDVWLVNNHDGTFSNRIAETLKHQSHNSMGMDMADINNDGLNDLAVVDMLPDDNQRQKTMFSTIPYDRFQMARRLGYQPQYIRNVLQLNRGFWEGARSVGPGAGSKEQGVRPPSTKLQAINTASLSQSPVRHAPRSLPLFSDIGYLAGTAATDWSWSALFSDLDNDGFRDLLITNGYRKDITDLDFTSYNRDAGMFGTDAGRRTQLLKRIEDLEPVYKPNFLFHNNANGHPDSLHFTNVAPDWGLTESSFTNGTAYADFDNDGDMDLVMNNINDPAFIYRNQTVEQTKDASANHFLKINLSGKPGNLEGLGAKVAIWAGGHLQYTEYTRQRGYQSTMPSGIHLGLGSAKRIDSLKIVWPNGTGQLLRNVATNQTLTLDERKAVLQSSTFMQLQSPANPLLTEVTNLAGLDFQHQEDDFVDYKAQQTLLPHKHSQLGPGMAIGDVDGNGLDDIYVAGSANKGGTFFLQQPNQKAGSPKFLRKDRSAKKPEETGVLLFDADNDGDLDLYTVNGSTEFGKNEAIYQDSLYLNDGKGNFRVSPRALPNTMSSGSCVIATDFDHDGDLDLFVGGRVVPQRYPEPARSYLLRNDSRPGQPEQVHFTDVTDQLAPGLGQAGLICAALWTDVDNDSWPDLMLAGEFMPITVFKSQQGQRFIPMQTPELAKAVGFWNSLTAGDFDNDGDMDYVAGNLGLNSRLQASANQPVSVYAADYDKNGTLDPILSVFNGNVEYPFHPRDVLTDQIPSFKKKMTSYAAYGQTTLTSLLSADEQKQAVIKRATYLSSAYIENRAGTLVLHNLPIEAQFSPVFGSATTDLNHDGNLDILLIGNDYATEVLSGWQDAGLGLCLVGDGKGHFKSLRPANSGFVVDGDAKALASILLANGQLYYVATQNNGPLRVFKEANNPVTYQRVKPADSQLVQPTTNGKKRKIEFNYGSGYLSQSSRVVPTRVVEKNFN</sequence>
<dbReference type="PROSITE" id="PS51257">
    <property type="entry name" value="PROKAR_LIPOPROTEIN"/>
    <property type="match status" value="1"/>
</dbReference>
<dbReference type="Pfam" id="PF13517">
    <property type="entry name" value="FG-GAP_3"/>
    <property type="match status" value="4"/>
</dbReference>
<dbReference type="InterPro" id="IPR027039">
    <property type="entry name" value="Crtac1"/>
</dbReference>
<keyword evidence="1" id="KW-0732">Signal</keyword>
<dbReference type="Gene3D" id="2.130.10.130">
    <property type="entry name" value="Integrin alpha, N-terminal"/>
    <property type="match status" value="3"/>
</dbReference>
<name>A0A1I1PL68_9BACT</name>
<dbReference type="PANTHER" id="PTHR16026:SF0">
    <property type="entry name" value="CARTILAGE ACIDIC PROTEIN 1"/>
    <property type="match status" value="1"/>
</dbReference>
<proteinExistence type="predicted"/>
<dbReference type="AlphaFoldDB" id="A0A1I1PL68"/>
<evidence type="ECO:0000259" key="2">
    <source>
        <dbReference type="Pfam" id="PF07593"/>
    </source>
</evidence>